<keyword evidence="7" id="KW-0012">Acyltransferase</keyword>
<comment type="similarity">
    <text evidence="8">In the N-terminal section; belongs to the long-chain O-acyltransferase family.</text>
</comment>
<dbReference type="GO" id="GO:0005886">
    <property type="term" value="C:plasma membrane"/>
    <property type="evidence" value="ECO:0007669"/>
    <property type="project" value="UniProtKB-SubCell"/>
</dbReference>
<dbReference type="PANTHER" id="PTHR31650">
    <property type="entry name" value="O-ACYLTRANSFERASE (WSD1-LIKE) FAMILY PROTEIN"/>
    <property type="match status" value="1"/>
</dbReference>
<name>A0AAD4S7J1_9MAGN</name>
<dbReference type="AlphaFoldDB" id="A0AAD4S7J1"/>
<evidence type="ECO:0000256" key="1">
    <source>
        <dbReference type="ARBA" id="ARBA00004162"/>
    </source>
</evidence>
<gene>
    <name evidence="13" type="ORF">MKW98_011573</name>
</gene>
<feature type="domain" description="O-acyltransferase WSD1 C-terminal" evidence="12">
    <location>
        <begin position="331"/>
        <end position="476"/>
    </location>
</feature>
<comment type="catalytic activity">
    <reaction evidence="9">
        <text>a long chain fatty alcohol + a fatty acyl-CoA = a long-chain alcohol wax ester + CoA</text>
        <dbReference type="Rhea" id="RHEA:38443"/>
        <dbReference type="ChEBI" id="CHEBI:17135"/>
        <dbReference type="ChEBI" id="CHEBI:57287"/>
        <dbReference type="ChEBI" id="CHEBI:77636"/>
        <dbReference type="ChEBI" id="CHEBI:235323"/>
        <dbReference type="EC" id="2.3.1.75"/>
    </reaction>
</comment>
<comment type="subcellular location">
    <subcellularLocation>
        <location evidence="1">Cell membrane</location>
        <topology evidence="1">Single-pass membrane protein</topology>
    </subcellularLocation>
    <subcellularLocation>
        <location evidence="2">Endoplasmic reticulum membrane</location>
    </subcellularLocation>
</comment>
<dbReference type="PANTHER" id="PTHR31650:SF34">
    <property type="entry name" value="O-ACYLTRANSFERASE WSD1-LIKE ISOFORM X1"/>
    <property type="match status" value="1"/>
</dbReference>
<dbReference type="GO" id="GO:0019432">
    <property type="term" value="P:triglyceride biosynthetic process"/>
    <property type="evidence" value="ECO:0007669"/>
    <property type="project" value="TreeGrafter"/>
</dbReference>
<dbReference type="Proteomes" id="UP001202328">
    <property type="component" value="Unassembled WGS sequence"/>
</dbReference>
<evidence type="ECO:0000313" key="14">
    <source>
        <dbReference type="Proteomes" id="UP001202328"/>
    </source>
</evidence>
<dbReference type="GO" id="GO:0004144">
    <property type="term" value="F:diacylglycerol O-acyltransferase activity"/>
    <property type="evidence" value="ECO:0007669"/>
    <property type="project" value="UniProtKB-EC"/>
</dbReference>
<comment type="catalytic activity">
    <reaction evidence="10">
        <text>an acyl-CoA + a 1,2-diacyl-sn-glycerol = a triacyl-sn-glycerol + CoA</text>
        <dbReference type="Rhea" id="RHEA:10868"/>
        <dbReference type="ChEBI" id="CHEBI:17815"/>
        <dbReference type="ChEBI" id="CHEBI:57287"/>
        <dbReference type="ChEBI" id="CHEBI:58342"/>
        <dbReference type="ChEBI" id="CHEBI:64615"/>
        <dbReference type="EC" id="2.3.1.20"/>
    </reaction>
</comment>
<evidence type="ECO:0000256" key="9">
    <source>
        <dbReference type="ARBA" id="ARBA00047604"/>
    </source>
</evidence>
<evidence type="ECO:0000259" key="12">
    <source>
        <dbReference type="Pfam" id="PF06974"/>
    </source>
</evidence>
<sequence length="500" mass="56836">MDNQCLDEGTSPPVSPISQSLNSSILSLNIFAVFELETPITEFEVQEICHKHILPLNIRFSSIMERNKKGVLRWKKVFTRAEDHLIVPKFPLGLARETYEEHLREYLSKICCVKFSEDKPLWELHLVKYPSLKGACTLIFKASHAIGDGYSLIRLFFKSFQRADHPSLPLTFPKLSLKKQGNSTVLGMGKKMLGFMGKCVNTTYDVVESTLRVTCLEDRPSAIRLQSSPNKEIELFKPFNIYSVTLSLERVKQVKTKLGATVNDVITGLLSYIIHLYTSRKTKMDQCGEDCSVTDSNYGAANTNMTLSVMLNMRVFEGFTNIEDMIRADAWGNRSRSMFIKLPTFTNLEKVNPLDFIVKAKETMDRKKNSMVFYFIDKVLNAAACIRGQKGMEKMVYLSFKNASTMISSVIGPKEKMALCNHHVNSFYFFLSGIPQSITFTSVSCMEQLKLVVTMEKGFIDSKLFSSCMDEAFDDIFKVAFENSQDKEYNSNITKTRTCK</sequence>
<evidence type="ECO:0000259" key="11">
    <source>
        <dbReference type="Pfam" id="PF03007"/>
    </source>
</evidence>
<feature type="domain" description="O-acyltransferase WSD1-like N-terminal" evidence="11">
    <location>
        <begin position="100"/>
        <end position="266"/>
    </location>
</feature>
<reference evidence="13" key="1">
    <citation type="submission" date="2022-04" db="EMBL/GenBank/DDBJ databases">
        <title>A functionally conserved STORR gene fusion in Papaver species that diverged 16.8 million years ago.</title>
        <authorList>
            <person name="Catania T."/>
        </authorList>
    </citation>
    <scope>NUCLEOTIDE SEQUENCE</scope>
    <source>
        <strain evidence="13">S-188037</strain>
    </source>
</reference>
<accession>A0AAD4S7J1</accession>
<dbReference type="EMBL" id="JAJJMB010013055">
    <property type="protein sequence ID" value="KAI3871518.1"/>
    <property type="molecule type" value="Genomic_DNA"/>
</dbReference>
<dbReference type="Pfam" id="PF06974">
    <property type="entry name" value="WS_DGAT_C"/>
    <property type="match status" value="1"/>
</dbReference>
<evidence type="ECO:0000256" key="6">
    <source>
        <dbReference type="ARBA" id="ARBA00022824"/>
    </source>
</evidence>
<dbReference type="InterPro" id="IPR004255">
    <property type="entry name" value="O-acyltransferase_WSD1_N"/>
</dbReference>
<dbReference type="GO" id="GO:0047196">
    <property type="term" value="F:long-chain-alcohol O-fatty-acyltransferase activity"/>
    <property type="evidence" value="ECO:0007669"/>
    <property type="project" value="UniProtKB-EC"/>
</dbReference>
<evidence type="ECO:0008006" key="15">
    <source>
        <dbReference type="Google" id="ProtNLM"/>
    </source>
</evidence>
<evidence type="ECO:0000313" key="13">
    <source>
        <dbReference type="EMBL" id="KAI3871518.1"/>
    </source>
</evidence>
<dbReference type="GO" id="GO:0005789">
    <property type="term" value="C:endoplasmic reticulum membrane"/>
    <property type="evidence" value="ECO:0007669"/>
    <property type="project" value="UniProtKB-SubCell"/>
</dbReference>
<dbReference type="Pfam" id="PF03007">
    <property type="entry name" value="WS_DGAT_cat"/>
    <property type="match status" value="1"/>
</dbReference>
<comment type="caution">
    <text evidence="13">The sequence shown here is derived from an EMBL/GenBank/DDBJ whole genome shotgun (WGS) entry which is preliminary data.</text>
</comment>
<evidence type="ECO:0000256" key="3">
    <source>
        <dbReference type="ARBA" id="ARBA00004771"/>
    </source>
</evidence>
<comment type="pathway">
    <text evidence="3">Glycerolipid metabolism; triacylglycerol biosynthesis.</text>
</comment>
<keyword evidence="6" id="KW-0256">Endoplasmic reticulum</keyword>
<comment type="pathway">
    <text evidence="4">Lipid metabolism.</text>
</comment>
<evidence type="ECO:0000256" key="5">
    <source>
        <dbReference type="ARBA" id="ARBA00022679"/>
    </source>
</evidence>
<protein>
    <recommendedName>
        <fullName evidence="15">Diacylglycerol O-acyltransferase</fullName>
    </recommendedName>
</protein>
<organism evidence="13 14">
    <name type="scientific">Papaver atlanticum</name>
    <dbReference type="NCBI Taxonomy" id="357466"/>
    <lineage>
        <taxon>Eukaryota</taxon>
        <taxon>Viridiplantae</taxon>
        <taxon>Streptophyta</taxon>
        <taxon>Embryophyta</taxon>
        <taxon>Tracheophyta</taxon>
        <taxon>Spermatophyta</taxon>
        <taxon>Magnoliopsida</taxon>
        <taxon>Ranunculales</taxon>
        <taxon>Papaveraceae</taxon>
        <taxon>Papaveroideae</taxon>
        <taxon>Papaver</taxon>
    </lineage>
</organism>
<dbReference type="InterPro" id="IPR045034">
    <property type="entry name" value="O-acyltransferase_WSD1-like"/>
</dbReference>
<evidence type="ECO:0000256" key="10">
    <source>
        <dbReference type="ARBA" id="ARBA00048109"/>
    </source>
</evidence>
<proteinExistence type="inferred from homology"/>
<evidence type="ECO:0000256" key="8">
    <source>
        <dbReference type="ARBA" id="ARBA00024360"/>
    </source>
</evidence>
<evidence type="ECO:0000256" key="7">
    <source>
        <dbReference type="ARBA" id="ARBA00023315"/>
    </source>
</evidence>
<evidence type="ECO:0000256" key="4">
    <source>
        <dbReference type="ARBA" id="ARBA00005189"/>
    </source>
</evidence>
<dbReference type="InterPro" id="IPR009721">
    <property type="entry name" value="O-acyltransferase_WSD1_C"/>
</dbReference>
<keyword evidence="5" id="KW-0808">Transferase</keyword>
<keyword evidence="14" id="KW-1185">Reference proteome</keyword>
<evidence type="ECO:0000256" key="2">
    <source>
        <dbReference type="ARBA" id="ARBA00004586"/>
    </source>
</evidence>